<dbReference type="RefSeq" id="WP_005200830.1">
    <property type="nucleotide sequence ID" value="NZ_KB850070.1"/>
</dbReference>
<dbReference type="SUPFAM" id="SSF53448">
    <property type="entry name" value="Nucleotide-diphospho-sugar transferases"/>
    <property type="match status" value="1"/>
</dbReference>
<reference evidence="1 2" key="1">
    <citation type="submission" date="2013-02" db="EMBL/GenBank/DDBJ databases">
        <title>The Genome Sequence of Acinetobacter sp. CIP 70.18.</title>
        <authorList>
            <consortium name="The Broad Institute Genome Sequencing Platform"/>
            <consortium name="The Broad Institute Genome Sequencing Center for Infectious Disease"/>
            <person name="Cerqueira G."/>
            <person name="Feldgarden M."/>
            <person name="Courvalin P."/>
            <person name="Perichon B."/>
            <person name="Grillot-Courvalin C."/>
            <person name="Clermont D."/>
            <person name="Rocha E."/>
            <person name="Yoon E.-J."/>
            <person name="Nemec A."/>
            <person name="Walker B."/>
            <person name="Young S.K."/>
            <person name="Zeng Q."/>
            <person name="Gargeya S."/>
            <person name="Fitzgerald M."/>
            <person name="Haas B."/>
            <person name="Abouelleil A."/>
            <person name="Alvarado L."/>
            <person name="Arachchi H.M."/>
            <person name="Berlin A.M."/>
            <person name="Chapman S.B."/>
            <person name="Dewar J."/>
            <person name="Goldberg J."/>
            <person name="Griggs A."/>
            <person name="Gujja S."/>
            <person name="Hansen M."/>
            <person name="Howarth C."/>
            <person name="Imamovic A."/>
            <person name="Larimer J."/>
            <person name="McCowan C."/>
            <person name="Murphy C."/>
            <person name="Neiman D."/>
            <person name="Pearson M."/>
            <person name="Priest M."/>
            <person name="Roberts A."/>
            <person name="Saif S."/>
            <person name="Shea T."/>
            <person name="Sisk P."/>
            <person name="Sykes S."/>
            <person name="Wortman J."/>
            <person name="Nusbaum C."/>
            <person name="Birren B."/>
        </authorList>
    </citation>
    <scope>NUCLEOTIDE SEQUENCE [LARGE SCALE GENOMIC DNA]</scope>
    <source>
        <strain evidence="1 2">CIP 70.18</strain>
    </source>
</reference>
<evidence type="ECO:0000313" key="1">
    <source>
        <dbReference type="EMBL" id="ENX61564.1"/>
    </source>
</evidence>
<dbReference type="PANTHER" id="PTHR35105:SF2">
    <property type="entry name" value="PROTEIN CDI"/>
    <property type="match status" value="1"/>
</dbReference>
<dbReference type="AlphaFoldDB" id="N9RUI1"/>
<gene>
    <name evidence="1" type="ORF">F902_00601</name>
</gene>
<sequence length="233" mass="27027">MGTIHVFIGYDINETIAYHVCCESLIRHSSKPLAIHPLYSKALPTLASVQFPSNYPPSNQFIFSRFLVPYLMEYSGIALFLDGDMVINNDIVDLFSKFQSTDEWAVKVVKHDYKTSSSEKFKGATNLDYPRKNWSSVILWNCSHPSNRTLTPDYIGQTTGTFLHRFSWLNDQQIGELEKGWNVLADEENQEISPSKQYIYHYTLGTPCFPKYKNCQFSSYWHQYQKQVNSFIE</sequence>
<dbReference type="HOGENOM" id="CLU_1039721_0_0_6"/>
<dbReference type="InterPro" id="IPR029044">
    <property type="entry name" value="Nucleotide-diphossugar_trans"/>
</dbReference>
<name>N9RUI1_9GAMM</name>
<keyword evidence="2" id="KW-1185">Reference proteome</keyword>
<protein>
    <recommendedName>
        <fullName evidence="3">Glycosyltransferase</fullName>
    </recommendedName>
</protein>
<comment type="caution">
    <text evidence="1">The sequence shown here is derived from an EMBL/GenBank/DDBJ whole genome shotgun (WGS) entry which is preliminary data.</text>
</comment>
<dbReference type="Gene3D" id="3.90.550.10">
    <property type="entry name" value="Spore Coat Polysaccharide Biosynthesis Protein SpsA, Chain A"/>
    <property type="match status" value="1"/>
</dbReference>
<evidence type="ECO:0000313" key="2">
    <source>
        <dbReference type="Proteomes" id="UP000013084"/>
    </source>
</evidence>
<dbReference type="PATRIC" id="fig|1217700.3.peg.565"/>
<dbReference type="PANTHER" id="PTHR35105">
    <property type="entry name" value="EXPRESSED PROTEIN"/>
    <property type="match status" value="1"/>
</dbReference>
<organism evidence="1 2">
    <name type="scientific">Acinetobacter higginsii</name>
    <dbReference type="NCBI Taxonomy" id="70347"/>
    <lineage>
        <taxon>Bacteria</taxon>
        <taxon>Pseudomonadati</taxon>
        <taxon>Pseudomonadota</taxon>
        <taxon>Gammaproteobacteria</taxon>
        <taxon>Moraxellales</taxon>
        <taxon>Moraxellaceae</taxon>
        <taxon>Acinetobacter</taxon>
    </lineage>
</organism>
<dbReference type="EMBL" id="APRN01000030">
    <property type="protein sequence ID" value="ENX61564.1"/>
    <property type="molecule type" value="Genomic_DNA"/>
</dbReference>
<dbReference type="OrthoDB" id="583646at2"/>
<evidence type="ECO:0008006" key="3">
    <source>
        <dbReference type="Google" id="ProtNLM"/>
    </source>
</evidence>
<accession>N9RUI1</accession>
<proteinExistence type="predicted"/>
<dbReference type="Proteomes" id="UP000013084">
    <property type="component" value="Unassembled WGS sequence"/>
</dbReference>